<dbReference type="InterPro" id="IPR011009">
    <property type="entry name" value="Kinase-like_dom_sf"/>
</dbReference>
<dbReference type="Gene3D" id="1.10.510.10">
    <property type="entry name" value="Transferase(Phosphotransferase) domain 1"/>
    <property type="match status" value="1"/>
</dbReference>
<dbReference type="InterPro" id="IPR000719">
    <property type="entry name" value="Prot_kinase_dom"/>
</dbReference>
<dbReference type="PROSITE" id="PS50011">
    <property type="entry name" value="PROTEIN_KINASE_DOM"/>
    <property type="match status" value="1"/>
</dbReference>
<keyword evidence="3" id="KW-1185">Reference proteome</keyword>
<dbReference type="SUPFAM" id="SSF56112">
    <property type="entry name" value="Protein kinase-like (PK-like)"/>
    <property type="match status" value="1"/>
</dbReference>
<dbReference type="InterPro" id="IPR001245">
    <property type="entry name" value="Ser-Thr/Tyr_kinase_cat_dom"/>
</dbReference>
<comment type="caution">
    <text evidence="2">The sequence shown here is derived from an EMBL/GenBank/DDBJ whole genome shotgun (WGS) entry which is preliminary data.</text>
</comment>
<dbReference type="Pfam" id="PF07714">
    <property type="entry name" value="PK_Tyr_Ser-Thr"/>
    <property type="match status" value="1"/>
</dbReference>
<sequence length="189" mass="21723">MPKTEINNENQEDIITVEEIVDKIDQLKTEYHSQQKFEGGFSALLQISMGLKCIHEQGLIHKDFHSGNILIGSNGYCIADLGLCYPVDSNNSDYDEDSEIYQQFEEAKTYNETIKMKRICGSLSELYKKYKGQVREVKLEELNEIGGELFTEFCQKNGYEEGTEKARKEFKQLLLSPKSHEITLHPETV</sequence>
<evidence type="ECO:0000259" key="1">
    <source>
        <dbReference type="PROSITE" id="PS50011"/>
    </source>
</evidence>
<dbReference type="Proteomes" id="UP000789901">
    <property type="component" value="Unassembled WGS sequence"/>
</dbReference>
<accession>A0ABN7URG1</accession>
<organism evidence="2 3">
    <name type="scientific">Gigaspora margarita</name>
    <dbReference type="NCBI Taxonomy" id="4874"/>
    <lineage>
        <taxon>Eukaryota</taxon>
        <taxon>Fungi</taxon>
        <taxon>Fungi incertae sedis</taxon>
        <taxon>Mucoromycota</taxon>
        <taxon>Glomeromycotina</taxon>
        <taxon>Glomeromycetes</taxon>
        <taxon>Diversisporales</taxon>
        <taxon>Gigasporaceae</taxon>
        <taxon>Gigaspora</taxon>
    </lineage>
</organism>
<feature type="domain" description="Protein kinase" evidence="1">
    <location>
        <begin position="1"/>
        <end position="189"/>
    </location>
</feature>
<evidence type="ECO:0000313" key="2">
    <source>
        <dbReference type="EMBL" id="CAG8659230.1"/>
    </source>
</evidence>
<gene>
    <name evidence="2" type="ORF">GMARGA_LOCUS9791</name>
</gene>
<proteinExistence type="predicted"/>
<name>A0ABN7URG1_GIGMA</name>
<dbReference type="EMBL" id="CAJVQB010005340">
    <property type="protein sequence ID" value="CAG8659230.1"/>
    <property type="molecule type" value="Genomic_DNA"/>
</dbReference>
<protein>
    <submittedName>
        <fullName evidence="2">38314_t:CDS:1</fullName>
    </submittedName>
</protein>
<evidence type="ECO:0000313" key="3">
    <source>
        <dbReference type="Proteomes" id="UP000789901"/>
    </source>
</evidence>
<reference evidence="2 3" key="1">
    <citation type="submission" date="2021-06" db="EMBL/GenBank/DDBJ databases">
        <authorList>
            <person name="Kallberg Y."/>
            <person name="Tangrot J."/>
            <person name="Rosling A."/>
        </authorList>
    </citation>
    <scope>NUCLEOTIDE SEQUENCE [LARGE SCALE GENOMIC DNA]</scope>
    <source>
        <strain evidence="2 3">120-4 pot B 10/14</strain>
    </source>
</reference>